<gene>
    <name evidence="4" type="ORF">G6F51_007432</name>
</gene>
<dbReference type="InterPro" id="IPR019734">
    <property type="entry name" value="TPR_rpt"/>
</dbReference>
<evidence type="ECO:0000256" key="1">
    <source>
        <dbReference type="ARBA" id="ARBA00022803"/>
    </source>
</evidence>
<dbReference type="SUPFAM" id="SSF48452">
    <property type="entry name" value="TPR-like"/>
    <property type="match status" value="1"/>
</dbReference>
<dbReference type="AlphaFoldDB" id="A0A9P6Y9D0"/>
<dbReference type="PANTHER" id="PTHR46423:SF1">
    <property type="entry name" value="RNA POLYMERASE II-ASSOCIATED PROTEIN 3"/>
    <property type="match status" value="1"/>
</dbReference>
<dbReference type="PROSITE" id="PS50030">
    <property type="entry name" value="UBA"/>
    <property type="match status" value="1"/>
</dbReference>
<proteinExistence type="predicted"/>
<organism evidence="4 5">
    <name type="scientific">Rhizopus oryzae</name>
    <name type="common">Mucormycosis agent</name>
    <name type="synonym">Rhizopus arrhizus var. delemar</name>
    <dbReference type="NCBI Taxonomy" id="64495"/>
    <lineage>
        <taxon>Eukaryota</taxon>
        <taxon>Fungi</taxon>
        <taxon>Fungi incertae sedis</taxon>
        <taxon>Mucoromycota</taxon>
        <taxon>Mucoromycotina</taxon>
        <taxon>Mucoromycetes</taxon>
        <taxon>Mucorales</taxon>
        <taxon>Mucorineae</taxon>
        <taxon>Rhizopodaceae</taxon>
        <taxon>Rhizopus</taxon>
    </lineage>
</organism>
<dbReference type="SMART" id="SM00028">
    <property type="entry name" value="TPR"/>
    <property type="match status" value="3"/>
</dbReference>
<evidence type="ECO:0000313" key="4">
    <source>
        <dbReference type="EMBL" id="KAG1542196.1"/>
    </source>
</evidence>
<dbReference type="EMBL" id="JAANIT010001109">
    <property type="protein sequence ID" value="KAG1542196.1"/>
    <property type="molecule type" value="Genomic_DNA"/>
</dbReference>
<dbReference type="InterPro" id="IPR011990">
    <property type="entry name" value="TPR-like_helical_dom_sf"/>
</dbReference>
<feature type="region of interest" description="Disordered" evidence="2">
    <location>
        <begin position="236"/>
        <end position="257"/>
    </location>
</feature>
<evidence type="ECO:0000313" key="5">
    <source>
        <dbReference type="Proteomes" id="UP000717996"/>
    </source>
</evidence>
<name>A0A9P6Y9D0_RHIOR</name>
<dbReference type="InterPro" id="IPR015940">
    <property type="entry name" value="UBA"/>
</dbReference>
<dbReference type="OrthoDB" id="1717591at2759"/>
<protein>
    <recommendedName>
        <fullName evidence="3">UBA domain-containing protein</fullName>
    </recommendedName>
</protein>
<dbReference type="SUPFAM" id="SSF46565">
    <property type="entry name" value="Chaperone J-domain"/>
    <property type="match status" value="1"/>
</dbReference>
<dbReference type="GO" id="GO:0101031">
    <property type="term" value="C:protein folding chaperone complex"/>
    <property type="evidence" value="ECO:0007669"/>
    <property type="project" value="TreeGrafter"/>
</dbReference>
<dbReference type="Proteomes" id="UP000717996">
    <property type="component" value="Unassembled WGS sequence"/>
</dbReference>
<evidence type="ECO:0000256" key="2">
    <source>
        <dbReference type="SAM" id="MobiDB-lite"/>
    </source>
</evidence>
<accession>A0A9P6Y9D0</accession>
<dbReference type="PANTHER" id="PTHR46423">
    <property type="entry name" value="RNA POLYMERASE II-ASSOCIATED PROTEIN 3"/>
    <property type="match status" value="1"/>
</dbReference>
<feature type="domain" description="UBA" evidence="3">
    <location>
        <begin position="7"/>
        <end position="49"/>
    </location>
</feature>
<dbReference type="InterPro" id="IPR051966">
    <property type="entry name" value="RPAP3"/>
</dbReference>
<dbReference type="Gene3D" id="1.25.40.10">
    <property type="entry name" value="Tetratricopeptide repeat domain"/>
    <property type="match status" value="1"/>
</dbReference>
<keyword evidence="1" id="KW-0802">TPR repeat</keyword>
<feature type="region of interest" description="Disordered" evidence="2">
    <location>
        <begin position="54"/>
        <end position="106"/>
    </location>
</feature>
<dbReference type="Gene3D" id="1.10.287.110">
    <property type="entry name" value="DnaJ domain"/>
    <property type="match status" value="1"/>
</dbReference>
<evidence type="ECO:0000259" key="3">
    <source>
        <dbReference type="PROSITE" id="PS50030"/>
    </source>
</evidence>
<dbReference type="FunFam" id="1.10.287.110:FF:000002">
    <property type="entry name" value="putative tyrosine-protein phosphatase auxilin isoform X2"/>
    <property type="match status" value="1"/>
</dbReference>
<feature type="compositionally biased region" description="Basic and acidic residues" evidence="2">
    <location>
        <begin position="92"/>
        <end position="103"/>
    </location>
</feature>
<reference evidence="4" key="1">
    <citation type="journal article" date="2020" name="Microb. Genom.">
        <title>Genetic diversity of clinical and environmental Mucorales isolates obtained from an investigation of mucormycosis cases among solid organ transplant recipients.</title>
        <authorList>
            <person name="Nguyen M.H."/>
            <person name="Kaul D."/>
            <person name="Muto C."/>
            <person name="Cheng S.J."/>
            <person name="Richter R.A."/>
            <person name="Bruno V.M."/>
            <person name="Liu G."/>
            <person name="Beyhan S."/>
            <person name="Sundermann A.J."/>
            <person name="Mounaud S."/>
            <person name="Pasculle A.W."/>
            <person name="Nierman W.C."/>
            <person name="Driscoll E."/>
            <person name="Cumbie R."/>
            <person name="Clancy C.J."/>
            <person name="Dupont C.L."/>
        </authorList>
    </citation>
    <scope>NUCLEOTIDE SEQUENCE</scope>
    <source>
        <strain evidence="4">GL16</strain>
    </source>
</reference>
<dbReference type="InterPro" id="IPR036869">
    <property type="entry name" value="J_dom_sf"/>
</dbReference>
<feature type="compositionally biased region" description="Basic and acidic residues" evidence="2">
    <location>
        <begin position="236"/>
        <end position="246"/>
    </location>
</feature>
<comment type="caution">
    <text evidence="4">The sequence shown here is derived from an EMBL/GenBank/DDBJ whole genome shotgun (WGS) entry which is preliminary data.</text>
</comment>
<sequence length="398" mass="45343">MTIQKIPQNDRILTQLIHMGFSIDDSQKAIAACTSTVTLQHTLDILLQNTQHKASSPEQQVPLESNGLENEACDTISPENTKIQEKKRKQEKRVPESEKERKQGNLYFNRGQFDDAELSYSLAMATLPAGHNRLVLLCNNRAAARLKLGQYQDCLDDCSTAIQLASRNMQSQAELIEGVGSWKSQWLKALYRKACALEGLKLYEAAIHVYEEYAKVDGTRRPIVIQGIARCQQAKKDSISRKETGEKPTSFSDSKLNKIIPKKEQQESLDKDEIQVSKSVREMREREKKKEAEEVERLEKEDKVNAQLTMWKTGKERNLRALLVSLELILWSGIQWKGVTINELLEPRKCKMMYMKAISKVHPDKLSSKATVEQKLLASGIFTTLNQAYDTFRTDNNL</sequence>
<feature type="compositionally biased region" description="Polar residues" evidence="2">
    <location>
        <begin position="54"/>
        <end position="63"/>
    </location>
</feature>